<keyword evidence="9 10" id="KW-0472">Membrane</keyword>
<organism evidence="13 14">
    <name type="scientific">Rubroshorea leprosula</name>
    <dbReference type="NCBI Taxonomy" id="152421"/>
    <lineage>
        <taxon>Eukaryota</taxon>
        <taxon>Viridiplantae</taxon>
        <taxon>Streptophyta</taxon>
        <taxon>Embryophyta</taxon>
        <taxon>Tracheophyta</taxon>
        <taxon>Spermatophyta</taxon>
        <taxon>Magnoliopsida</taxon>
        <taxon>eudicotyledons</taxon>
        <taxon>Gunneridae</taxon>
        <taxon>Pentapetalae</taxon>
        <taxon>rosids</taxon>
        <taxon>malvids</taxon>
        <taxon>Malvales</taxon>
        <taxon>Dipterocarpaceae</taxon>
        <taxon>Rubroshorea</taxon>
    </lineage>
</organism>
<evidence type="ECO:0000256" key="3">
    <source>
        <dbReference type="ARBA" id="ARBA00022448"/>
    </source>
</evidence>
<sequence>MCNYLALGSPQKPKVSLPDSNPIRPKLGGEREDDKDGDPYSSIRVHTHLDRAKQRVMEESSGYKEYVAGLLAGVATVIIGHPFDTVKVKLQKYNTEAHGIRYKSGLHCSARILATEGVRGLYTGATPSFIGVAFESSLLFGIYSQTKQSLQGGVQSIGPQPQVIIPSAAFSGAIISFVLCPSELVKCRMQVQGTDSLVPKSSRFSSPLDCAIKTIKSEGVTGIFRGGSTTLLREFIGNAVFFSVYENVRYHMHLQLRRGSLDQSYLTDMVVGILSGGLGGVAFWSAVLPLDVAKTIIQTTSDKKSSRNPFQILNSVYRRAGLKGCYAGLGPTIMRAFPANAAAIVTWELAMKLMGIKHD</sequence>
<evidence type="ECO:0000313" key="14">
    <source>
        <dbReference type="Proteomes" id="UP001054252"/>
    </source>
</evidence>
<dbReference type="EMBL" id="BPVZ01000016">
    <property type="protein sequence ID" value="GKV00971.1"/>
    <property type="molecule type" value="Genomic_DNA"/>
</dbReference>
<dbReference type="GO" id="GO:0000064">
    <property type="term" value="F:L-ornithine transmembrane transporter activity"/>
    <property type="evidence" value="ECO:0007669"/>
    <property type="project" value="TreeGrafter"/>
</dbReference>
<evidence type="ECO:0000256" key="8">
    <source>
        <dbReference type="ARBA" id="ARBA00023128"/>
    </source>
</evidence>
<gene>
    <name evidence="13" type="ORF">SLEP1_g13578</name>
</gene>
<dbReference type="InterPro" id="IPR023395">
    <property type="entry name" value="MCP_dom_sf"/>
</dbReference>
<dbReference type="Proteomes" id="UP001054252">
    <property type="component" value="Unassembled WGS sequence"/>
</dbReference>
<name>A0AAV5IME9_9ROSI</name>
<evidence type="ECO:0000256" key="12">
    <source>
        <dbReference type="SAM" id="MobiDB-lite"/>
    </source>
</evidence>
<dbReference type="PANTHER" id="PTHR45624">
    <property type="entry name" value="MITOCHONDRIAL BASIC AMINO ACIDS TRANSPORTER-RELATED"/>
    <property type="match status" value="1"/>
</dbReference>
<dbReference type="FunFam" id="1.50.40.10:FF:000086">
    <property type="entry name" value="Mitochondrial carrier protein"/>
    <property type="match status" value="1"/>
</dbReference>
<evidence type="ECO:0000256" key="9">
    <source>
        <dbReference type="ARBA" id="ARBA00023136"/>
    </source>
</evidence>
<keyword evidence="8" id="KW-0496">Mitochondrion</keyword>
<evidence type="ECO:0000256" key="4">
    <source>
        <dbReference type="ARBA" id="ARBA00022692"/>
    </source>
</evidence>
<accession>A0AAV5IME9</accession>
<evidence type="ECO:0000256" key="2">
    <source>
        <dbReference type="ARBA" id="ARBA00006375"/>
    </source>
</evidence>
<feature type="repeat" description="Solcar" evidence="10">
    <location>
        <begin position="267"/>
        <end position="353"/>
    </location>
</feature>
<feature type="repeat" description="Solcar" evidence="10">
    <location>
        <begin position="159"/>
        <end position="251"/>
    </location>
</feature>
<evidence type="ECO:0000256" key="7">
    <source>
        <dbReference type="ARBA" id="ARBA00022989"/>
    </source>
</evidence>
<keyword evidence="4 10" id="KW-0812">Transmembrane</keyword>
<keyword evidence="5" id="KW-0677">Repeat</keyword>
<reference evidence="13 14" key="1">
    <citation type="journal article" date="2021" name="Commun. Biol.">
        <title>The genome of Shorea leprosula (Dipterocarpaceae) highlights the ecological relevance of drought in aseasonal tropical rainforests.</title>
        <authorList>
            <person name="Ng K.K.S."/>
            <person name="Kobayashi M.J."/>
            <person name="Fawcett J.A."/>
            <person name="Hatakeyama M."/>
            <person name="Paape T."/>
            <person name="Ng C.H."/>
            <person name="Ang C.C."/>
            <person name="Tnah L.H."/>
            <person name="Lee C.T."/>
            <person name="Nishiyama T."/>
            <person name="Sese J."/>
            <person name="O'Brien M.J."/>
            <person name="Copetti D."/>
            <person name="Mohd Noor M.I."/>
            <person name="Ong R.C."/>
            <person name="Putra M."/>
            <person name="Sireger I.Z."/>
            <person name="Indrioko S."/>
            <person name="Kosugi Y."/>
            <person name="Izuno A."/>
            <person name="Isagi Y."/>
            <person name="Lee S.L."/>
            <person name="Shimizu K.K."/>
        </authorList>
    </citation>
    <scope>NUCLEOTIDE SEQUENCE [LARGE SCALE GENOMIC DNA]</scope>
    <source>
        <strain evidence="13">214</strain>
    </source>
</reference>
<feature type="compositionally biased region" description="Basic and acidic residues" evidence="12">
    <location>
        <begin position="27"/>
        <end position="38"/>
    </location>
</feature>
<evidence type="ECO:0000256" key="10">
    <source>
        <dbReference type="PROSITE-ProRule" id="PRU00282"/>
    </source>
</evidence>
<dbReference type="SUPFAM" id="SSF103506">
    <property type="entry name" value="Mitochondrial carrier"/>
    <property type="match status" value="1"/>
</dbReference>
<evidence type="ECO:0000256" key="5">
    <source>
        <dbReference type="ARBA" id="ARBA00022737"/>
    </source>
</evidence>
<dbReference type="GO" id="GO:1990575">
    <property type="term" value="P:mitochondrial L-ornithine transmembrane transport"/>
    <property type="evidence" value="ECO:0007669"/>
    <property type="project" value="TreeGrafter"/>
</dbReference>
<dbReference type="InterPro" id="IPR050567">
    <property type="entry name" value="Mitochondrial_Carrier"/>
</dbReference>
<dbReference type="AlphaFoldDB" id="A0AAV5IME9"/>
<keyword evidence="14" id="KW-1185">Reference proteome</keyword>
<dbReference type="Gene3D" id="1.50.40.10">
    <property type="entry name" value="Mitochondrial carrier domain"/>
    <property type="match status" value="2"/>
</dbReference>
<comment type="similarity">
    <text evidence="2 11">Belongs to the mitochondrial carrier (TC 2.A.29) family.</text>
</comment>
<keyword evidence="3 11" id="KW-0813">Transport</keyword>
<keyword evidence="7" id="KW-1133">Transmembrane helix</keyword>
<keyword evidence="6" id="KW-0999">Mitochondrion inner membrane</keyword>
<dbReference type="FunFam" id="1.50.40.10:FF:000091">
    <property type="entry name" value="Mitochondrial carrier protein"/>
    <property type="match status" value="1"/>
</dbReference>
<evidence type="ECO:0000256" key="11">
    <source>
        <dbReference type="RuleBase" id="RU000488"/>
    </source>
</evidence>
<feature type="repeat" description="Solcar" evidence="10">
    <location>
        <begin position="60"/>
        <end position="149"/>
    </location>
</feature>
<dbReference type="PANTHER" id="PTHR45624:SF15">
    <property type="entry name" value="MITOCHONDRIAL ARGININE TRANSPORTER BAC1"/>
    <property type="match status" value="1"/>
</dbReference>
<evidence type="ECO:0000256" key="6">
    <source>
        <dbReference type="ARBA" id="ARBA00022792"/>
    </source>
</evidence>
<proteinExistence type="inferred from homology"/>
<comment type="caution">
    <text evidence="13">The sequence shown here is derived from an EMBL/GenBank/DDBJ whole genome shotgun (WGS) entry which is preliminary data.</text>
</comment>
<dbReference type="InterPro" id="IPR018108">
    <property type="entry name" value="MCP_transmembrane"/>
</dbReference>
<dbReference type="Pfam" id="PF00153">
    <property type="entry name" value="Mito_carr"/>
    <property type="match status" value="3"/>
</dbReference>
<feature type="region of interest" description="Disordered" evidence="12">
    <location>
        <begin position="1"/>
        <end position="42"/>
    </location>
</feature>
<protein>
    <recommendedName>
        <fullName evidence="15">Mitochondrial arginine transporter BAC1</fullName>
    </recommendedName>
</protein>
<evidence type="ECO:0000256" key="1">
    <source>
        <dbReference type="ARBA" id="ARBA00004448"/>
    </source>
</evidence>
<dbReference type="PROSITE" id="PS50920">
    <property type="entry name" value="SOLCAR"/>
    <property type="match status" value="3"/>
</dbReference>
<comment type="subcellular location">
    <subcellularLocation>
        <location evidence="1">Mitochondrion inner membrane</location>
        <topology evidence="1">Multi-pass membrane protein</topology>
    </subcellularLocation>
</comment>
<evidence type="ECO:0000313" key="13">
    <source>
        <dbReference type="EMBL" id="GKV00971.1"/>
    </source>
</evidence>
<evidence type="ECO:0008006" key="15">
    <source>
        <dbReference type="Google" id="ProtNLM"/>
    </source>
</evidence>
<dbReference type="GO" id="GO:0005743">
    <property type="term" value="C:mitochondrial inner membrane"/>
    <property type="evidence" value="ECO:0007669"/>
    <property type="project" value="UniProtKB-SubCell"/>
</dbReference>